<evidence type="ECO:0000313" key="3">
    <source>
        <dbReference type="Proteomes" id="UP000037288"/>
    </source>
</evidence>
<evidence type="ECO:0000256" key="1">
    <source>
        <dbReference type="SAM" id="MobiDB-lite"/>
    </source>
</evidence>
<dbReference type="AlphaFoldDB" id="A0A0K9XFN9"/>
<dbReference type="RefSeq" id="WP_049716908.1">
    <property type="nucleotide sequence ID" value="NZ_LFXA01000009.1"/>
</dbReference>
<comment type="caution">
    <text evidence="2">The sequence shown here is derived from an EMBL/GenBank/DDBJ whole genome shotgun (WGS) entry which is preliminary data.</text>
</comment>
<dbReference type="STRING" id="1678637.AC230_16490"/>
<keyword evidence="3" id="KW-1185">Reference proteome</keyword>
<proteinExistence type="predicted"/>
<gene>
    <name evidence="2" type="ORF">AC230_16490</name>
</gene>
<feature type="region of interest" description="Disordered" evidence="1">
    <location>
        <begin position="1"/>
        <end position="23"/>
    </location>
</feature>
<name>A0A0K9XFN9_9ACTN</name>
<sequence length="73" mass="7803">MEHELRAEYADGSSPGDDDPSVKTWHVVRGTGSTAMCGRDLDPASAVRSVDLWGTGKVPICHSCGALYLRESP</sequence>
<protein>
    <submittedName>
        <fullName evidence="2">Uncharacterized protein</fullName>
    </submittedName>
</protein>
<organism evidence="2 3">
    <name type="scientific">Streptomyces caatingaensis</name>
    <dbReference type="NCBI Taxonomy" id="1678637"/>
    <lineage>
        <taxon>Bacteria</taxon>
        <taxon>Bacillati</taxon>
        <taxon>Actinomycetota</taxon>
        <taxon>Actinomycetes</taxon>
        <taxon>Kitasatosporales</taxon>
        <taxon>Streptomycetaceae</taxon>
        <taxon>Streptomyces</taxon>
    </lineage>
</organism>
<evidence type="ECO:0000313" key="2">
    <source>
        <dbReference type="EMBL" id="KNB51896.1"/>
    </source>
</evidence>
<dbReference type="PATRIC" id="fig|1678637.3.peg.3554"/>
<accession>A0A0K9XFN9</accession>
<dbReference type="Proteomes" id="UP000037288">
    <property type="component" value="Unassembled WGS sequence"/>
</dbReference>
<dbReference type="OrthoDB" id="3854519at2"/>
<reference evidence="3" key="1">
    <citation type="submission" date="2015-07" db="EMBL/GenBank/DDBJ databases">
        <title>Draft genome sequence of Streptomyces sp. CMAA 1322, a bacterium isolated from Caatinga biome, from dry forest semiarid of Brazil.</title>
        <authorList>
            <person name="Santos S.N."/>
            <person name="Gacesa R."/>
            <person name="Taketani R.G."/>
            <person name="Long P.F."/>
            <person name="Melo I.S."/>
        </authorList>
    </citation>
    <scope>NUCLEOTIDE SEQUENCE [LARGE SCALE GENOMIC DNA]</scope>
    <source>
        <strain evidence="3">CMAA 1322</strain>
    </source>
</reference>
<dbReference type="EMBL" id="LFXA01000009">
    <property type="protein sequence ID" value="KNB51896.1"/>
    <property type="molecule type" value="Genomic_DNA"/>
</dbReference>